<sequence length="174" mass="19361">MKQLCDTTKKLEGKYSKPEHPLKNKEGKTFAEIQEKGNRLAEHFEELLNKPAPLNPPYMEAAFTDLPADVNSSMKLDDSVFANDLALLSHTHFQMQVKIASEAAASVSVSLNIHKGKSKTLKYYAANTNAITLDGEALEDLESFMYLDSIIDEQGGLDSDVKAKILKTRRAFLQ</sequence>
<feature type="compositionally biased region" description="Basic and acidic residues" evidence="1">
    <location>
        <begin position="7"/>
        <end position="23"/>
    </location>
</feature>
<reference evidence="4" key="1">
    <citation type="submission" date="2016-06" db="UniProtKB">
        <authorList>
            <consortium name="WormBaseParasite"/>
        </authorList>
    </citation>
    <scope>IDENTIFICATION</scope>
</reference>
<organism evidence="4">
    <name type="scientific">Schistosoma curassoni</name>
    <dbReference type="NCBI Taxonomy" id="6186"/>
    <lineage>
        <taxon>Eukaryota</taxon>
        <taxon>Metazoa</taxon>
        <taxon>Spiralia</taxon>
        <taxon>Lophotrochozoa</taxon>
        <taxon>Platyhelminthes</taxon>
        <taxon>Trematoda</taxon>
        <taxon>Digenea</taxon>
        <taxon>Strigeidida</taxon>
        <taxon>Schistosomatoidea</taxon>
        <taxon>Schistosomatidae</taxon>
        <taxon>Schistosoma</taxon>
    </lineage>
</organism>
<dbReference type="Proteomes" id="UP000279833">
    <property type="component" value="Unassembled WGS sequence"/>
</dbReference>
<dbReference type="EMBL" id="UZAK01033335">
    <property type="protein sequence ID" value="VDP36422.1"/>
    <property type="molecule type" value="Genomic_DNA"/>
</dbReference>
<accession>A0A183K3R7</accession>
<evidence type="ECO:0000313" key="3">
    <source>
        <dbReference type="Proteomes" id="UP000279833"/>
    </source>
</evidence>
<evidence type="ECO:0000256" key="1">
    <source>
        <dbReference type="SAM" id="MobiDB-lite"/>
    </source>
</evidence>
<evidence type="ECO:0000313" key="4">
    <source>
        <dbReference type="WBParaSite" id="SCUD_0000963501-mRNA-1"/>
    </source>
</evidence>
<proteinExistence type="predicted"/>
<reference evidence="2 3" key="2">
    <citation type="submission" date="2018-11" db="EMBL/GenBank/DDBJ databases">
        <authorList>
            <consortium name="Pathogen Informatics"/>
        </authorList>
    </citation>
    <scope>NUCLEOTIDE SEQUENCE [LARGE SCALE GENOMIC DNA]</scope>
    <source>
        <strain evidence="2">Dakar</strain>
        <strain evidence="3">Dakar, Senegal</strain>
    </source>
</reference>
<gene>
    <name evidence="2" type="ORF">SCUD_LOCUS9635</name>
</gene>
<protein>
    <submittedName>
        <fullName evidence="4">SH2 domain-containing protein</fullName>
    </submittedName>
</protein>
<name>A0A183K3R7_9TREM</name>
<dbReference type="AlphaFoldDB" id="A0A183K3R7"/>
<feature type="region of interest" description="Disordered" evidence="1">
    <location>
        <begin position="1"/>
        <end position="23"/>
    </location>
</feature>
<dbReference type="WBParaSite" id="SCUD_0000963501-mRNA-1">
    <property type="protein sequence ID" value="SCUD_0000963501-mRNA-1"/>
    <property type="gene ID" value="SCUD_0000963501"/>
</dbReference>
<evidence type="ECO:0000313" key="2">
    <source>
        <dbReference type="EMBL" id="VDP36422.1"/>
    </source>
</evidence>
<keyword evidence="3" id="KW-1185">Reference proteome</keyword>